<dbReference type="EMBL" id="NWSL01000026">
    <property type="protein sequence ID" value="PDS48559.1"/>
    <property type="molecule type" value="Genomic_DNA"/>
</dbReference>
<reference evidence="1 2" key="1">
    <citation type="submission" date="2017-09" db="EMBL/GenBank/DDBJ databases">
        <title>Comparative genomics of rhizobia isolated from Phaseolus vulgaris in China.</title>
        <authorList>
            <person name="Tong W."/>
        </authorList>
    </citation>
    <scope>NUCLEOTIDE SEQUENCE [LARGE SCALE GENOMIC DNA]</scope>
    <source>
        <strain evidence="1 2">Y27</strain>
    </source>
</reference>
<dbReference type="Proteomes" id="UP000219972">
    <property type="component" value="Unassembled WGS sequence"/>
</dbReference>
<gene>
    <name evidence="1" type="ORF">CO662_29170</name>
</gene>
<sequence>MDGTKSLASEFGAILQLALGDVFPIGFASYEAEIRERHWRLWSGALDLVTTSCQRQHCCQRSEELRKSPHGATF</sequence>
<evidence type="ECO:0000313" key="2">
    <source>
        <dbReference type="Proteomes" id="UP000219972"/>
    </source>
</evidence>
<proteinExistence type="predicted"/>
<name>A0ABX4J069_9HYPH</name>
<comment type="caution">
    <text evidence="1">The sequence shown here is derived from an EMBL/GenBank/DDBJ whole genome shotgun (WGS) entry which is preliminary data.</text>
</comment>
<evidence type="ECO:0000313" key="1">
    <source>
        <dbReference type="EMBL" id="PDS48559.1"/>
    </source>
</evidence>
<accession>A0ABX4J069</accession>
<protein>
    <submittedName>
        <fullName evidence="1">Uncharacterized protein</fullName>
    </submittedName>
</protein>
<organism evidence="1 2">
    <name type="scientific">Rhizobium anhuiense</name>
    <dbReference type="NCBI Taxonomy" id="1184720"/>
    <lineage>
        <taxon>Bacteria</taxon>
        <taxon>Pseudomonadati</taxon>
        <taxon>Pseudomonadota</taxon>
        <taxon>Alphaproteobacteria</taxon>
        <taxon>Hyphomicrobiales</taxon>
        <taxon>Rhizobiaceae</taxon>
        <taxon>Rhizobium/Agrobacterium group</taxon>
        <taxon>Rhizobium</taxon>
    </lineage>
</organism>
<keyword evidence="2" id="KW-1185">Reference proteome</keyword>